<evidence type="ECO:0000256" key="13">
    <source>
        <dbReference type="ARBA" id="ARBA00023136"/>
    </source>
</evidence>
<keyword evidence="7" id="KW-0808">Transferase</keyword>
<dbReference type="AlphaFoldDB" id="A0A840KCH2"/>
<keyword evidence="22" id="KW-1185">Reference proteome</keyword>
<keyword evidence="13 17" id="KW-0472">Membrane</keyword>
<evidence type="ECO:0000256" key="4">
    <source>
        <dbReference type="ARBA" id="ARBA00011903"/>
    </source>
</evidence>
<keyword evidence="10" id="KW-0418">Kinase</keyword>
<dbReference type="GO" id="GO:0004715">
    <property type="term" value="F:non-membrane spanning protein tyrosine kinase activity"/>
    <property type="evidence" value="ECO:0007669"/>
    <property type="project" value="UniProtKB-EC"/>
</dbReference>
<evidence type="ECO:0000256" key="8">
    <source>
        <dbReference type="ARBA" id="ARBA00022692"/>
    </source>
</evidence>
<evidence type="ECO:0000259" key="20">
    <source>
        <dbReference type="Pfam" id="PF13807"/>
    </source>
</evidence>
<keyword evidence="6" id="KW-0997">Cell inner membrane</keyword>
<dbReference type="InterPro" id="IPR050445">
    <property type="entry name" value="Bact_polysacc_biosynth/exp"/>
</dbReference>
<feature type="domain" description="Polysaccharide chain length determinant N-terminal" evidence="18">
    <location>
        <begin position="21"/>
        <end position="115"/>
    </location>
</feature>
<proteinExistence type="inferred from homology"/>
<evidence type="ECO:0000256" key="11">
    <source>
        <dbReference type="ARBA" id="ARBA00022840"/>
    </source>
</evidence>
<evidence type="ECO:0000256" key="12">
    <source>
        <dbReference type="ARBA" id="ARBA00022989"/>
    </source>
</evidence>
<evidence type="ECO:0000259" key="19">
    <source>
        <dbReference type="Pfam" id="PF13614"/>
    </source>
</evidence>
<evidence type="ECO:0000256" key="14">
    <source>
        <dbReference type="ARBA" id="ARBA00023137"/>
    </source>
</evidence>
<evidence type="ECO:0000256" key="9">
    <source>
        <dbReference type="ARBA" id="ARBA00022741"/>
    </source>
</evidence>
<comment type="catalytic activity">
    <reaction evidence="15">
        <text>L-tyrosyl-[protein] + ATP = O-phospho-L-tyrosyl-[protein] + ADP + H(+)</text>
        <dbReference type="Rhea" id="RHEA:10596"/>
        <dbReference type="Rhea" id="RHEA-COMP:10136"/>
        <dbReference type="Rhea" id="RHEA-COMP:20101"/>
        <dbReference type="ChEBI" id="CHEBI:15378"/>
        <dbReference type="ChEBI" id="CHEBI:30616"/>
        <dbReference type="ChEBI" id="CHEBI:46858"/>
        <dbReference type="ChEBI" id="CHEBI:61978"/>
        <dbReference type="ChEBI" id="CHEBI:456216"/>
        <dbReference type="EC" id="2.7.10.2"/>
    </reaction>
</comment>
<name>A0A840KCH2_9FLAO</name>
<evidence type="ECO:0000256" key="10">
    <source>
        <dbReference type="ARBA" id="ARBA00022777"/>
    </source>
</evidence>
<comment type="subcellular location">
    <subcellularLocation>
        <location evidence="1">Cell inner membrane</location>
        <topology evidence="1">Multi-pass membrane protein</topology>
    </subcellularLocation>
</comment>
<feature type="transmembrane region" description="Helical" evidence="17">
    <location>
        <begin position="34"/>
        <end position="52"/>
    </location>
</feature>
<dbReference type="NCBIfam" id="TIGR01007">
    <property type="entry name" value="eps_fam"/>
    <property type="match status" value="1"/>
</dbReference>
<keyword evidence="12 17" id="KW-1133">Transmembrane helix</keyword>
<dbReference type="InterPro" id="IPR005702">
    <property type="entry name" value="Wzc-like_C"/>
</dbReference>
<dbReference type="InterPro" id="IPR003856">
    <property type="entry name" value="LPS_length_determ_N"/>
</dbReference>
<keyword evidence="16" id="KW-0175">Coiled coil</keyword>
<dbReference type="InterPro" id="IPR025669">
    <property type="entry name" value="AAA_dom"/>
</dbReference>
<comment type="similarity">
    <text evidence="3">Belongs to the etk/wzc family.</text>
</comment>
<dbReference type="EMBL" id="JACHLE010000001">
    <property type="protein sequence ID" value="MBB4806195.1"/>
    <property type="molecule type" value="Genomic_DNA"/>
</dbReference>
<dbReference type="GO" id="GO:0005524">
    <property type="term" value="F:ATP binding"/>
    <property type="evidence" value="ECO:0007669"/>
    <property type="project" value="UniProtKB-KW"/>
</dbReference>
<sequence length="804" mass="89441">MENRYHSSPSSEAGNNNSNNIILSEIIKPYVRKWPWFIISAILSLIIGFIALKFMTPIYEVQTTILIKDSKGASPATGSDLGILPDLSGFGGLRTNSIANEIEILKSKKLIREVVIAKNLQASIVAKTRVKSTELYKETSPIEVNVINEKPDNPNGLFKLEIKGEKLVITSEKLAKEIVTTYGKTINLPVANIIITKNKSYNPAKTKGIDVNNLDLYISSIEARTNSIQGAVNVGLVNKDATLLRLLMIYPQISKAQDVLNALVVAYNNDAILDKNSESKKTLDFIEERIKKLSVELGQVEDQKADFKSKNNLTDLETEAKISLESSAAARNKQLDIDAQLELTNALIGFVSRQGQFQVLPANVGLNNPEAISGITAYNQLILHRNRLLESATTENPAVVDVTKQINTMRTSIVQNLQRNREGLELARNEYLGEQNKISNKVSKLPSIEKMFRGIERQQQIKENLYLLLLQKREETAIAQSITAPKARVIDTAYASGIPVSPKPRMVLLAALVIGLIIPFAIIYLKELFNNKIVTKHDLEKLVHAPVIAELPSLENGDSDIVKLNDITPMAEAFRILITNMNFMLPKSSSGNNAKDGKVVFVTSTVKGEGKTFASVNLALTLATPSKKILIIGSDIRNPQLQRYNPSRKGLEGLTEYLYSDQTKLEDIIHISSFNPHLDVIYSGMIPPNPAELLSNGRYEKLLSELKPKYDYIVLDTAPLLLVTDTFLISDLADITLYVSRSKYTEKALLEFANSNIDQNKIKNVGFVLNDVSRENLGYSNKYGYGYNNAREQKWLEKIKNKLT</sequence>
<dbReference type="PANTHER" id="PTHR32309">
    <property type="entry name" value="TYROSINE-PROTEIN KINASE"/>
    <property type="match status" value="1"/>
</dbReference>
<evidence type="ECO:0000313" key="21">
    <source>
        <dbReference type="EMBL" id="MBB4806195.1"/>
    </source>
</evidence>
<protein>
    <recommendedName>
        <fullName evidence="4">non-specific protein-tyrosine kinase</fullName>
        <ecNumber evidence="4">2.7.10.2</ecNumber>
    </recommendedName>
</protein>
<gene>
    <name evidence="21" type="ORF">HNP38_001467</name>
</gene>
<dbReference type="GO" id="GO:0005886">
    <property type="term" value="C:plasma membrane"/>
    <property type="evidence" value="ECO:0007669"/>
    <property type="project" value="UniProtKB-SubCell"/>
</dbReference>
<accession>A0A840KCH2</accession>
<keyword evidence="5" id="KW-1003">Cell membrane</keyword>
<feature type="coiled-coil region" evidence="16">
    <location>
        <begin position="276"/>
        <end position="310"/>
    </location>
</feature>
<feature type="transmembrane region" description="Helical" evidence="17">
    <location>
        <begin position="506"/>
        <end position="525"/>
    </location>
</feature>
<evidence type="ECO:0000256" key="6">
    <source>
        <dbReference type="ARBA" id="ARBA00022519"/>
    </source>
</evidence>
<evidence type="ECO:0000256" key="5">
    <source>
        <dbReference type="ARBA" id="ARBA00022475"/>
    </source>
</evidence>
<evidence type="ECO:0000256" key="2">
    <source>
        <dbReference type="ARBA" id="ARBA00007316"/>
    </source>
</evidence>
<dbReference type="InterPro" id="IPR032807">
    <property type="entry name" value="GNVR"/>
</dbReference>
<evidence type="ECO:0000256" key="7">
    <source>
        <dbReference type="ARBA" id="ARBA00022679"/>
    </source>
</evidence>
<dbReference type="Pfam" id="PF13807">
    <property type="entry name" value="GNVR"/>
    <property type="match status" value="1"/>
</dbReference>
<feature type="domain" description="AAA" evidence="19">
    <location>
        <begin position="599"/>
        <end position="729"/>
    </location>
</feature>
<dbReference type="Pfam" id="PF02706">
    <property type="entry name" value="Wzz"/>
    <property type="match status" value="1"/>
</dbReference>
<dbReference type="SUPFAM" id="SSF52540">
    <property type="entry name" value="P-loop containing nucleoside triphosphate hydrolases"/>
    <property type="match status" value="1"/>
</dbReference>
<keyword evidence="9" id="KW-0547">Nucleotide-binding</keyword>
<evidence type="ECO:0000259" key="18">
    <source>
        <dbReference type="Pfam" id="PF02706"/>
    </source>
</evidence>
<keyword evidence="14" id="KW-0829">Tyrosine-protein kinase</keyword>
<evidence type="ECO:0000256" key="1">
    <source>
        <dbReference type="ARBA" id="ARBA00004429"/>
    </source>
</evidence>
<dbReference type="Gene3D" id="3.40.50.300">
    <property type="entry name" value="P-loop containing nucleotide triphosphate hydrolases"/>
    <property type="match status" value="1"/>
</dbReference>
<evidence type="ECO:0000313" key="22">
    <source>
        <dbReference type="Proteomes" id="UP000592180"/>
    </source>
</evidence>
<feature type="domain" description="Tyrosine-protein kinase G-rich" evidence="20">
    <location>
        <begin position="456"/>
        <end position="527"/>
    </location>
</feature>
<dbReference type="Pfam" id="PF13614">
    <property type="entry name" value="AAA_31"/>
    <property type="match status" value="1"/>
</dbReference>
<dbReference type="Proteomes" id="UP000592180">
    <property type="component" value="Unassembled WGS sequence"/>
</dbReference>
<dbReference type="EC" id="2.7.10.2" evidence="4"/>
<evidence type="ECO:0000256" key="16">
    <source>
        <dbReference type="SAM" id="Coils"/>
    </source>
</evidence>
<dbReference type="RefSeq" id="WP_184186784.1">
    <property type="nucleotide sequence ID" value="NZ_JACHLE010000001.1"/>
</dbReference>
<keyword evidence="11" id="KW-0067">ATP-binding</keyword>
<evidence type="ECO:0000256" key="15">
    <source>
        <dbReference type="ARBA" id="ARBA00051245"/>
    </source>
</evidence>
<evidence type="ECO:0000256" key="17">
    <source>
        <dbReference type="SAM" id="Phobius"/>
    </source>
</evidence>
<evidence type="ECO:0000256" key="3">
    <source>
        <dbReference type="ARBA" id="ARBA00008883"/>
    </source>
</evidence>
<reference evidence="21 22" key="1">
    <citation type="submission" date="2020-08" db="EMBL/GenBank/DDBJ databases">
        <title>Functional genomics of gut bacteria from endangered species of beetles.</title>
        <authorList>
            <person name="Carlos-Shanley C."/>
        </authorList>
    </citation>
    <scope>NUCLEOTIDE SEQUENCE [LARGE SCALE GENOMIC DNA]</scope>
    <source>
        <strain evidence="21 22">S00151</strain>
    </source>
</reference>
<keyword evidence="8 17" id="KW-0812">Transmembrane</keyword>
<dbReference type="InterPro" id="IPR027417">
    <property type="entry name" value="P-loop_NTPase"/>
</dbReference>
<dbReference type="CDD" id="cd05387">
    <property type="entry name" value="BY-kinase"/>
    <property type="match status" value="1"/>
</dbReference>
<dbReference type="PANTHER" id="PTHR32309:SF13">
    <property type="entry name" value="FERRIC ENTEROBACTIN TRANSPORT PROTEIN FEPE"/>
    <property type="match status" value="1"/>
</dbReference>
<organism evidence="21 22">
    <name type="scientific">Chryseobacterium defluvii</name>
    <dbReference type="NCBI Taxonomy" id="160396"/>
    <lineage>
        <taxon>Bacteria</taxon>
        <taxon>Pseudomonadati</taxon>
        <taxon>Bacteroidota</taxon>
        <taxon>Flavobacteriia</taxon>
        <taxon>Flavobacteriales</taxon>
        <taxon>Weeksellaceae</taxon>
        <taxon>Chryseobacterium group</taxon>
        <taxon>Chryseobacterium</taxon>
    </lineage>
</organism>
<comment type="similarity">
    <text evidence="2">Belongs to the CpsD/CapB family.</text>
</comment>
<comment type="caution">
    <text evidence="21">The sequence shown here is derived from an EMBL/GenBank/DDBJ whole genome shotgun (WGS) entry which is preliminary data.</text>
</comment>